<dbReference type="AlphaFoldDB" id="A0AA36JKR7"/>
<keyword evidence="4" id="KW-1185">Reference proteome</keyword>
<feature type="domain" description="Mei2-like C-terminal RNA recognition motif" evidence="2">
    <location>
        <begin position="19"/>
        <end position="95"/>
    </location>
</feature>
<sequence>MGKLSGTDSLEDLKPDLRAQMRWAILDGFAPNKYDFVYLPFDRKKETNIALAFVNFVDSESARKALEVFGSRSIASCRNVRVSSANVQGFATNLAYFLARFGLHALSEPNAPLIFQDGKEVTMQEIVVQHVTPELLNEAMKLVRAERMGERHGDGSIRRAKCFLWKDSDSRPVELDTSLRGSGKHAGRMRQTKEERLKKGAGVSGGPKVAEVQKERAPSKLKLSNNEEVDLDGFSVYQHTSGMLVFSL</sequence>
<organism evidence="3 4">
    <name type="scientific">Effrenium voratum</name>
    <dbReference type="NCBI Taxonomy" id="2562239"/>
    <lineage>
        <taxon>Eukaryota</taxon>
        <taxon>Sar</taxon>
        <taxon>Alveolata</taxon>
        <taxon>Dinophyceae</taxon>
        <taxon>Suessiales</taxon>
        <taxon>Symbiodiniaceae</taxon>
        <taxon>Effrenium</taxon>
    </lineage>
</organism>
<evidence type="ECO:0000256" key="1">
    <source>
        <dbReference type="SAM" id="MobiDB-lite"/>
    </source>
</evidence>
<dbReference type="InterPro" id="IPR007201">
    <property type="entry name" value="Mei2-like_Rrm_C"/>
</dbReference>
<dbReference type="InterPro" id="IPR035979">
    <property type="entry name" value="RBD_domain_sf"/>
</dbReference>
<dbReference type="Pfam" id="PF04059">
    <property type="entry name" value="RRM_2"/>
    <property type="match status" value="1"/>
</dbReference>
<name>A0AA36JKR7_9DINO</name>
<dbReference type="SUPFAM" id="SSF54928">
    <property type="entry name" value="RNA-binding domain, RBD"/>
    <property type="match status" value="1"/>
</dbReference>
<dbReference type="Proteomes" id="UP001178507">
    <property type="component" value="Unassembled WGS sequence"/>
</dbReference>
<comment type="caution">
    <text evidence="3">The sequence shown here is derived from an EMBL/GenBank/DDBJ whole genome shotgun (WGS) entry which is preliminary data.</text>
</comment>
<evidence type="ECO:0000313" key="4">
    <source>
        <dbReference type="Proteomes" id="UP001178507"/>
    </source>
</evidence>
<accession>A0AA36JKR7</accession>
<evidence type="ECO:0000259" key="2">
    <source>
        <dbReference type="Pfam" id="PF04059"/>
    </source>
</evidence>
<protein>
    <recommendedName>
        <fullName evidence="2">Mei2-like C-terminal RNA recognition motif domain-containing protein</fullName>
    </recommendedName>
</protein>
<feature type="region of interest" description="Disordered" evidence="1">
    <location>
        <begin position="175"/>
        <end position="219"/>
    </location>
</feature>
<dbReference type="EMBL" id="CAUJNA010003649">
    <property type="protein sequence ID" value="CAJ1406839.1"/>
    <property type="molecule type" value="Genomic_DNA"/>
</dbReference>
<reference evidence="3" key="1">
    <citation type="submission" date="2023-08" db="EMBL/GenBank/DDBJ databases">
        <authorList>
            <person name="Chen Y."/>
            <person name="Shah S."/>
            <person name="Dougan E. K."/>
            <person name="Thang M."/>
            <person name="Chan C."/>
        </authorList>
    </citation>
    <scope>NUCLEOTIDE SEQUENCE</scope>
</reference>
<evidence type="ECO:0000313" key="3">
    <source>
        <dbReference type="EMBL" id="CAJ1406839.1"/>
    </source>
</evidence>
<proteinExistence type="predicted"/>
<dbReference type="GO" id="GO:0003676">
    <property type="term" value="F:nucleic acid binding"/>
    <property type="evidence" value="ECO:0007669"/>
    <property type="project" value="InterPro"/>
</dbReference>
<gene>
    <name evidence="3" type="ORF">EVOR1521_LOCUS28696</name>
</gene>